<keyword evidence="8" id="KW-0949">S-adenosyl-L-methionine</keyword>
<feature type="domain" description="Prepilin type IV endopeptidase peptidase" evidence="20">
    <location>
        <begin position="141"/>
        <end position="248"/>
    </location>
</feature>
<dbReference type="InterPro" id="IPR014032">
    <property type="entry name" value="Peptidase_A24A_bac"/>
</dbReference>
<dbReference type="Proteomes" id="UP000439994">
    <property type="component" value="Unassembled WGS sequence"/>
</dbReference>
<gene>
    <name evidence="22" type="ORF">GNP35_11335</name>
</gene>
<keyword evidence="23" id="KW-1185">Reference proteome</keyword>
<name>A0A6N8F9B7_9GAMM</name>
<feature type="transmembrane region" description="Helical" evidence="19">
    <location>
        <begin position="264"/>
        <end position="287"/>
    </location>
</feature>
<comment type="function">
    <text evidence="18">Plays an essential role in type IV pili and type II pseudopili formation by proteolytically removing the leader sequence from substrate proteins and subsequently monomethylating the alpha-amino group of the newly exposed N-terminal phenylalanine.</text>
</comment>
<evidence type="ECO:0000256" key="3">
    <source>
        <dbReference type="ARBA" id="ARBA00022475"/>
    </source>
</evidence>
<evidence type="ECO:0000256" key="5">
    <source>
        <dbReference type="ARBA" id="ARBA00022603"/>
    </source>
</evidence>
<evidence type="ECO:0000256" key="19">
    <source>
        <dbReference type="SAM" id="Phobius"/>
    </source>
</evidence>
<sequence>MEHSTPFLITVVTILSLLVGSFLNVVIYRLPVMMEKQWACECRELLEDELKKTKQSQQQSAKDAQFNLVKPDSHCPSCNAPVKAWQNIPVISYLLLKGKCASCSTPISLRYPAIELLTAIASAVVAVKFGYSLQTLILVPLTWVFISLIFIDIDKMLLPDQLTLPLLWLVLMSSVWDVFLTPKWTIIGAASGYLALWFVYWGFKLLTGKEGMGFGDFKLLAVIGAVVGIVKLPMVILLSSAVGAVIGLSMMAFGDKTKNSQIPFGPYLAIAGWITMLWGDEMLNAYLGFM</sequence>
<dbReference type="InterPro" id="IPR000045">
    <property type="entry name" value="Prepilin_IV_endopep_pep"/>
</dbReference>
<accession>A0A6N8F9B7</accession>
<evidence type="ECO:0000256" key="16">
    <source>
        <dbReference type="ARBA" id="ARBA00071870"/>
    </source>
</evidence>
<evidence type="ECO:0000256" key="14">
    <source>
        <dbReference type="ARBA" id="ARBA00050401"/>
    </source>
</evidence>
<keyword evidence="11 19" id="KW-1133">Transmembrane helix</keyword>
<evidence type="ECO:0000313" key="22">
    <source>
        <dbReference type="EMBL" id="MUH73023.1"/>
    </source>
</evidence>
<dbReference type="OrthoDB" id="9789291at2"/>
<feature type="transmembrane region" description="Helical" evidence="19">
    <location>
        <begin position="219"/>
        <end position="252"/>
    </location>
</feature>
<dbReference type="InterPro" id="IPR050882">
    <property type="entry name" value="Prepilin_peptidase/N-MTase"/>
</dbReference>
<dbReference type="GO" id="GO:0004190">
    <property type="term" value="F:aspartic-type endopeptidase activity"/>
    <property type="evidence" value="ECO:0007669"/>
    <property type="project" value="UniProtKB-EC"/>
</dbReference>
<keyword evidence="7 18" id="KW-0808">Transferase</keyword>
<dbReference type="EMBL" id="WOCD01000005">
    <property type="protein sequence ID" value="MUH73023.1"/>
    <property type="molecule type" value="Genomic_DNA"/>
</dbReference>
<feature type="transmembrane region" description="Helical" evidence="19">
    <location>
        <begin position="133"/>
        <end position="151"/>
    </location>
</feature>
<reference evidence="22 23" key="1">
    <citation type="submission" date="2019-11" db="EMBL/GenBank/DDBJ databases">
        <title>P. haliotis isolates from Z. marina roots.</title>
        <authorList>
            <person name="Cohen M."/>
            <person name="Jospin G."/>
            <person name="Eisen J.A."/>
            <person name="Coil D.A."/>
        </authorList>
    </citation>
    <scope>NUCLEOTIDE SEQUENCE [LARGE SCALE GENOMIC DNA]</scope>
    <source>
        <strain evidence="22 23">UCD-MCMsp1aY</strain>
    </source>
</reference>
<evidence type="ECO:0000256" key="11">
    <source>
        <dbReference type="ARBA" id="ARBA00022989"/>
    </source>
</evidence>
<protein>
    <recommendedName>
        <fullName evidence="16 18">Prepilin leader peptidase/N-methyltransferase</fullName>
        <ecNumber evidence="18">2.1.1.-</ecNumber>
        <ecNumber evidence="15 18">3.4.23.43</ecNumber>
    </recommendedName>
</protein>
<feature type="transmembrane region" description="Helical" evidence="19">
    <location>
        <begin position="6"/>
        <end position="28"/>
    </location>
</feature>
<evidence type="ECO:0000256" key="15">
    <source>
        <dbReference type="ARBA" id="ARBA00067082"/>
    </source>
</evidence>
<comment type="subcellular location">
    <subcellularLocation>
        <location evidence="1">Cell inner membrane</location>
        <topology evidence="1">Multi-pass membrane protein</topology>
    </subcellularLocation>
    <subcellularLocation>
        <location evidence="18">Cell membrane</location>
        <topology evidence="18">Multi-pass membrane protein</topology>
    </subcellularLocation>
</comment>
<comment type="similarity">
    <text evidence="2 17">Belongs to the peptidase A24 family.</text>
</comment>
<keyword evidence="4" id="KW-0997">Cell inner membrane</keyword>
<dbReference type="PANTHER" id="PTHR30487">
    <property type="entry name" value="TYPE 4 PREPILIN-LIKE PROTEINS LEADER PEPTIDE-PROCESSING ENZYME"/>
    <property type="match status" value="1"/>
</dbReference>
<evidence type="ECO:0000256" key="1">
    <source>
        <dbReference type="ARBA" id="ARBA00004429"/>
    </source>
</evidence>
<evidence type="ECO:0000256" key="2">
    <source>
        <dbReference type="ARBA" id="ARBA00005801"/>
    </source>
</evidence>
<keyword evidence="10 18" id="KW-0378">Hydrolase</keyword>
<evidence type="ECO:0000256" key="12">
    <source>
        <dbReference type="ARBA" id="ARBA00023136"/>
    </source>
</evidence>
<keyword evidence="9 18" id="KW-0812">Transmembrane</keyword>
<dbReference type="PANTHER" id="PTHR30487:SF0">
    <property type="entry name" value="PREPILIN LEADER PEPTIDASE_N-METHYLTRANSFERASE-RELATED"/>
    <property type="match status" value="1"/>
</dbReference>
<dbReference type="GO" id="GO:0032259">
    <property type="term" value="P:methylation"/>
    <property type="evidence" value="ECO:0007669"/>
    <property type="project" value="UniProtKB-KW"/>
</dbReference>
<evidence type="ECO:0000256" key="17">
    <source>
        <dbReference type="RuleBase" id="RU003793"/>
    </source>
</evidence>
<evidence type="ECO:0000313" key="23">
    <source>
        <dbReference type="Proteomes" id="UP000439994"/>
    </source>
</evidence>
<dbReference type="InterPro" id="IPR010627">
    <property type="entry name" value="Prepilin_pept_A24_N"/>
</dbReference>
<evidence type="ECO:0000256" key="6">
    <source>
        <dbReference type="ARBA" id="ARBA00022670"/>
    </source>
</evidence>
<dbReference type="Pfam" id="PF06750">
    <property type="entry name" value="A24_N_bact"/>
    <property type="match status" value="1"/>
</dbReference>
<dbReference type="GO" id="GO:0005886">
    <property type="term" value="C:plasma membrane"/>
    <property type="evidence" value="ECO:0007669"/>
    <property type="project" value="UniProtKB-SubCell"/>
</dbReference>
<dbReference type="AlphaFoldDB" id="A0A6N8F9B7"/>
<evidence type="ECO:0000256" key="18">
    <source>
        <dbReference type="RuleBase" id="RU003794"/>
    </source>
</evidence>
<dbReference type="EC" id="3.4.23.43" evidence="15 18"/>
<feature type="domain" description="Prepilin peptidase A24 N-terminal" evidence="21">
    <location>
        <begin position="14"/>
        <end position="129"/>
    </location>
</feature>
<evidence type="ECO:0000256" key="8">
    <source>
        <dbReference type="ARBA" id="ARBA00022691"/>
    </source>
</evidence>
<dbReference type="Gene3D" id="1.20.120.1220">
    <property type="match status" value="1"/>
</dbReference>
<organism evidence="22 23">
    <name type="scientific">Psychrosphaera haliotis</name>
    <dbReference type="NCBI Taxonomy" id="555083"/>
    <lineage>
        <taxon>Bacteria</taxon>
        <taxon>Pseudomonadati</taxon>
        <taxon>Pseudomonadota</taxon>
        <taxon>Gammaproteobacteria</taxon>
        <taxon>Alteromonadales</taxon>
        <taxon>Pseudoalteromonadaceae</taxon>
        <taxon>Psychrosphaera</taxon>
    </lineage>
</organism>
<evidence type="ECO:0000259" key="21">
    <source>
        <dbReference type="Pfam" id="PF06750"/>
    </source>
</evidence>
<keyword evidence="13 18" id="KW-0511">Multifunctional enzyme</keyword>
<comment type="catalytic activity">
    <reaction evidence="14 18">
        <text>Typically cleaves a -Gly-|-Phe- bond to release an N-terminal, basic peptide of 5-8 residues from type IV prepilin, and then N-methylates the new N-terminal amino group, the methyl donor being S-adenosyl-L-methionine.</text>
        <dbReference type="EC" id="3.4.23.43"/>
    </reaction>
</comment>
<keyword evidence="12 19" id="KW-0472">Membrane</keyword>
<dbReference type="GO" id="GO:0008168">
    <property type="term" value="F:methyltransferase activity"/>
    <property type="evidence" value="ECO:0007669"/>
    <property type="project" value="UniProtKB-KW"/>
</dbReference>
<feature type="transmembrane region" description="Helical" evidence="19">
    <location>
        <begin position="186"/>
        <end position="207"/>
    </location>
</feature>
<dbReference type="Pfam" id="PF01478">
    <property type="entry name" value="Peptidase_A24"/>
    <property type="match status" value="1"/>
</dbReference>
<dbReference type="GO" id="GO:0006465">
    <property type="term" value="P:signal peptide processing"/>
    <property type="evidence" value="ECO:0007669"/>
    <property type="project" value="TreeGrafter"/>
</dbReference>
<keyword evidence="6 18" id="KW-0645">Protease</keyword>
<evidence type="ECO:0000256" key="9">
    <source>
        <dbReference type="ARBA" id="ARBA00022692"/>
    </source>
</evidence>
<proteinExistence type="inferred from homology"/>
<evidence type="ECO:0000256" key="10">
    <source>
        <dbReference type="ARBA" id="ARBA00022801"/>
    </source>
</evidence>
<evidence type="ECO:0000256" key="4">
    <source>
        <dbReference type="ARBA" id="ARBA00022519"/>
    </source>
</evidence>
<keyword evidence="5 18" id="KW-0489">Methyltransferase</keyword>
<dbReference type="FunFam" id="1.20.120.1220:FF:000001">
    <property type="entry name" value="Type 4 prepilin-like proteins leader peptide-processing enzyme"/>
    <property type="match status" value="1"/>
</dbReference>
<dbReference type="EC" id="2.1.1.-" evidence="18"/>
<dbReference type="PRINTS" id="PR00864">
    <property type="entry name" value="PREPILNPTASE"/>
</dbReference>
<evidence type="ECO:0000259" key="20">
    <source>
        <dbReference type="Pfam" id="PF01478"/>
    </source>
</evidence>
<evidence type="ECO:0000256" key="13">
    <source>
        <dbReference type="ARBA" id="ARBA00023268"/>
    </source>
</evidence>
<evidence type="ECO:0000256" key="7">
    <source>
        <dbReference type="ARBA" id="ARBA00022679"/>
    </source>
</evidence>
<keyword evidence="3" id="KW-1003">Cell membrane</keyword>
<comment type="caution">
    <text evidence="22">The sequence shown here is derived from an EMBL/GenBank/DDBJ whole genome shotgun (WGS) entry which is preliminary data.</text>
</comment>